<proteinExistence type="predicted"/>
<dbReference type="OrthoDB" id="5679339at2"/>
<dbReference type="SMART" id="SM00530">
    <property type="entry name" value="HTH_XRE"/>
    <property type="match status" value="1"/>
</dbReference>
<dbReference type="InterPro" id="IPR010982">
    <property type="entry name" value="Lambda_DNA-bd_dom_sf"/>
</dbReference>
<dbReference type="Pfam" id="PF13560">
    <property type="entry name" value="HTH_31"/>
    <property type="match status" value="1"/>
</dbReference>
<dbReference type="RefSeq" id="WP_106448407.1">
    <property type="nucleotide sequence ID" value="NZ_CP027670.1"/>
</dbReference>
<dbReference type="SUPFAM" id="SSF47413">
    <property type="entry name" value="lambda repressor-like DNA-binding domains"/>
    <property type="match status" value="1"/>
</dbReference>
<geneLocation type="plasmid" evidence="3 4">
    <name>unnamed1</name>
</geneLocation>
<dbReference type="InterPro" id="IPR001387">
    <property type="entry name" value="Cro/C1-type_HTH"/>
</dbReference>
<dbReference type="AlphaFoldDB" id="A0A2S0N5N1"/>
<keyword evidence="4" id="KW-1185">Reference proteome</keyword>
<evidence type="ECO:0000313" key="4">
    <source>
        <dbReference type="Proteomes" id="UP000239326"/>
    </source>
</evidence>
<sequence>MVLPATTSIGERLRLWRTSRGLTQAGLADCLGVDRTTLRKYETDGTAPTPKPSQSYAGQGSISIGCSREKERD</sequence>
<dbReference type="EMBL" id="CP027670">
    <property type="protein sequence ID" value="AVO43459.1"/>
    <property type="molecule type" value="Genomic_DNA"/>
</dbReference>
<dbReference type="Proteomes" id="UP000239326">
    <property type="component" value="Plasmid unnamed1"/>
</dbReference>
<dbReference type="PROSITE" id="PS50943">
    <property type="entry name" value="HTH_CROC1"/>
    <property type="match status" value="1"/>
</dbReference>
<dbReference type="CDD" id="cd00093">
    <property type="entry name" value="HTH_XRE"/>
    <property type="match status" value="1"/>
</dbReference>
<feature type="domain" description="HTH cro/C1-type" evidence="2">
    <location>
        <begin position="13"/>
        <end position="51"/>
    </location>
</feature>
<evidence type="ECO:0000313" key="3">
    <source>
        <dbReference type="EMBL" id="AVO43459.1"/>
    </source>
</evidence>
<dbReference type="GO" id="GO:0003677">
    <property type="term" value="F:DNA binding"/>
    <property type="evidence" value="ECO:0007669"/>
    <property type="project" value="InterPro"/>
</dbReference>
<evidence type="ECO:0000256" key="1">
    <source>
        <dbReference type="SAM" id="MobiDB-lite"/>
    </source>
</evidence>
<protein>
    <recommendedName>
        <fullName evidence="2">HTH cro/C1-type domain-containing protein</fullName>
    </recommendedName>
</protein>
<feature type="region of interest" description="Disordered" evidence="1">
    <location>
        <begin position="41"/>
        <end position="73"/>
    </location>
</feature>
<feature type="compositionally biased region" description="Polar residues" evidence="1">
    <location>
        <begin position="52"/>
        <end position="64"/>
    </location>
</feature>
<organism evidence="3 4">
    <name type="scientific">Simplicispira suum</name>
    <dbReference type="NCBI Taxonomy" id="2109915"/>
    <lineage>
        <taxon>Bacteria</taxon>
        <taxon>Pseudomonadati</taxon>
        <taxon>Pseudomonadota</taxon>
        <taxon>Betaproteobacteria</taxon>
        <taxon>Burkholderiales</taxon>
        <taxon>Comamonadaceae</taxon>
        <taxon>Simplicispira</taxon>
    </lineage>
</organism>
<dbReference type="KEGG" id="simp:C6571_18715"/>
<name>A0A2S0N5N1_9BURK</name>
<gene>
    <name evidence="3" type="ORF">C6571_18715</name>
</gene>
<reference evidence="3 4" key="1">
    <citation type="submission" date="2018-03" db="EMBL/GenBank/DDBJ databases">
        <title>Genome sequencing of Simplicispira sp.</title>
        <authorList>
            <person name="Kim S.-J."/>
            <person name="Heo J."/>
            <person name="Kwon S.-W."/>
        </authorList>
    </citation>
    <scope>NUCLEOTIDE SEQUENCE [LARGE SCALE GENOMIC DNA]</scope>
    <source>
        <strain evidence="3 4">SC1-8</strain>
        <plasmid evidence="3 4">unnamed1</plasmid>
    </source>
</reference>
<accession>A0A2S0N5N1</accession>
<evidence type="ECO:0000259" key="2">
    <source>
        <dbReference type="PROSITE" id="PS50943"/>
    </source>
</evidence>
<dbReference type="Gene3D" id="1.10.260.40">
    <property type="entry name" value="lambda repressor-like DNA-binding domains"/>
    <property type="match status" value="1"/>
</dbReference>
<keyword evidence="3" id="KW-0614">Plasmid</keyword>